<accession>A0ABZ3J649</accession>
<evidence type="ECO:0000313" key="1">
    <source>
        <dbReference type="EMBL" id="XFO73561.1"/>
    </source>
</evidence>
<proteinExistence type="predicted"/>
<reference evidence="1" key="1">
    <citation type="submission" date="2024-05" db="EMBL/GenBank/DDBJ databases">
        <title>Isolation and characterization of Sporomusa carbonis sp. nov., a carboxydotrophic hydrogenogen in the genus of Sporomusa isolated from a charcoal burning pile.</title>
        <authorList>
            <person name="Boeer T."/>
            <person name="Rosenbaum F."/>
            <person name="Eysell L."/>
            <person name="Mueller V."/>
            <person name="Daniel R."/>
            <person name="Poehlein A."/>
        </authorList>
    </citation>
    <scope>NUCLEOTIDE SEQUENCE [LARGE SCALE GENOMIC DNA]</scope>
    <source>
        <strain evidence="1">DSM 3132</strain>
    </source>
</reference>
<name>A0ABZ3J649_SPOA4</name>
<dbReference type="CDD" id="cd20698">
    <property type="entry name" value="CdiI_Kp-like"/>
    <property type="match status" value="1"/>
</dbReference>
<organism evidence="1 2">
    <name type="scientific">Sporomusa acidovorans (strain ATCC 49682 / DSM 3132 / Mol)</name>
    <dbReference type="NCBI Taxonomy" id="1123286"/>
    <lineage>
        <taxon>Bacteria</taxon>
        <taxon>Bacillati</taxon>
        <taxon>Bacillota</taxon>
        <taxon>Negativicutes</taxon>
        <taxon>Selenomonadales</taxon>
        <taxon>Sporomusaceae</taxon>
        <taxon>Sporomusa</taxon>
    </lineage>
</organism>
<gene>
    <name evidence="1" type="ORF">SPACI_036680</name>
</gene>
<protein>
    <submittedName>
        <fullName evidence="1">Uncharacterized protein</fullName>
    </submittedName>
</protein>
<dbReference type="Proteomes" id="UP000216052">
    <property type="component" value="Chromosome"/>
</dbReference>
<keyword evidence="2" id="KW-1185">Reference proteome</keyword>
<evidence type="ECO:0000313" key="2">
    <source>
        <dbReference type="Proteomes" id="UP000216052"/>
    </source>
</evidence>
<dbReference type="EMBL" id="CP155571">
    <property type="protein sequence ID" value="XFO73561.1"/>
    <property type="molecule type" value="Genomic_DNA"/>
</dbReference>
<sequence>MYIKYDEYELLELFENEPILVCGEEAGVFMYSNVDKCNVKIVMLFSVYENTCKVSLCHASHNDKTIFECNIVDVERLECSKSTMKIVKIGGAVPISISFDPNYAINIENL</sequence>
<dbReference type="RefSeq" id="WP_093797081.1">
    <property type="nucleotide sequence ID" value="NZ_CP155571.1"/>
</dbReference>